<dbReference type="PANTHER" id="PTHR46044:SF1">
    <property type="entry name" value="CN HYDROLASE DOMAIN-CONTAINING PROTEIN"/>
    <property type="match status" value="1"/>
</dbReference>
<dbReference type="HOGENOM" id="CLU_030130_6_1_6"/>
<dbReference type="GO" id="GO:0000257">
    <property type="term" value="F:nitrilase activity"/>
    <property type="evidence" value="ECO:0007669"/>
    <property type="project" value="UniProtKB-ARBA"/>
</dbReference>
<keyword evidence="3" id="KW-0012">Acyltransferase</keyword>
<dbReference type="PANTHER" id="PTHR46044">
    <property type="entry name" value="NITRILASE"/>
    <property type="match status" value="1"/>
</dbReference>
<gene>
    <name evidence="3" type="ORF">OU5_0983</name>
</gene>
<dbReference type="PROSITE" id="PS50263">
    <property type="entry name" value="CN_HYDROLASE"/>
    <property type="match status" value="1"/>
</dbReference>
<accession>A0A024E5H9</accession>
<dbReference type="SUPFAM" id="SSF56317">
    <property type="entry name" value="Carbon-nitrogen hydrolase"/>
    <property type="match status" value="1"/>
</dbReference>
<dbReference type="InterPro" id="IPR044149">
    <property type="entry name" value="Nitrilases_CHs"/>
</dbReference>
<dbReference type="PROSITE" id="PS00921">
    <property type="entry name" value="NITRIL_CHT_2"/>
    <property type="match status" value="1"/>
</dbReference>
<dbReference type="Pfam" id="PF00795">
    <property type="entry name" value="CN_hydrolase"/>
    <property type="match status" value="1"/>
</dbReference>
<dbReference type="InterPro" id="IPR000132">
    <property type="entry name" value="Nitrilase/CN_hydratase_CS"/>
</dbReference>
<evidence type="ECO:0000313" key="4">
    <source>
        <dbReference type="Proteomes" id="UP000026913"/>
    </source>
</evidence>
<dbReference type="CDD" id="cd07564">
    <property type="entry name" value="nitrilases_CHs"/>
    <property type="match status" value="1"/>
</dbReference>
<sequence length="317" mass="34096">MENAMTKVAIIQRPPVLLDRSATIARAVQSVAEAAAAGASLIVLPESFIPGYPSWIWRLAAGKDGAVMGQLHTRLLANAVDIANGDLGELCEAARVHAVTIVCGINECDRSTGGGTLYNSVVVIGADGAVLNRHRKLMPTNPERMVHGFGDASGLRAVDTPVGRVGALICWENYMPLARYSLYAQGVEIYIAPTYDTGEGWISTMRHIALEGRCWVLGSGTALRGSDIPEDFPARMQLFADPDEWINDGDSVVVSPQGRVVAGPLHREAGILYADIDVALVAPARRALDVTGHYARPDIFELHVRRSPAIPVHYIDE</sequence>
<keyword evidence="3" id="KW-0449">Lipoprotein</keyword>
<keyword evidence="3" id="KW-0808">Transferase</keyword>
<evidence type="ECO:0000313" key="3">
    <source>
        <dbReference type="EMBL" id="AHZ68062.1"/>
    </source>
</evidence>
<dbReference type="KEGG" id="pman:OU5_0983"/>
<dbReference type="AlphaFoldDB" id="A0A024E5H9"/>
<dbReference type="InterPro" id="IPR036526">
    <property type="entry name" value="C-N_Hydrolase_sf"/>
</dbReference>
<feature type="domain" description="CN hydrolase" evidence="2">
    <location>
        <begin position="6"/>
        <end position="278"/>
    </location>
</feature>
<dbReference type="EMBL" id="CP005960">
    <property type="protein sequence ID" value="AHZ68062.1"/>
    <property type="molecule type" value="Genomic_DNA"/>
</dbReference>
<dbReference type="Gene3D" id="3.60.110.10">
    <property type="entry name" value="Carbon-nitrogen hydrolase"/>
    <property type="match status" value="1"/>
</dbReference>
<reference evidence="3 4" key="1">
    <citation type="journal article" date="2012" name="J. Bacteriol.">
        <title>Genome sequence of cold-adapted Pseudomonas mandelii strain JR-1.</title>
        <authorList>
            <person name="Jang S.H."/>
            <person name="Kim J."/>
            <person name="Kim J."/>
            <person name="Hong S."/>
            <person name="Lee C."/>
        </authorList>
    </citation>
    <scope>NUCLEOTIDE SEQUENCE [LARGE SCALE GENOMIC DNA]</scope>
    <source>
        <strain evidence="3 4">JR-1</strain>
    </source>
</reference>
<dbReference type="Proteomes" id="UP000026913">
    <property type="component" value="Chromosome"/>
</dbReference>
<name>A0A024E5H9_9PSED</name>
<comment type="similarity">
    <text evidence="1">Belongs to the carbon-nitrogen hydrolase superfamily. Nitrilase family.</text>
</comment>
<protein>
    <submittedName>
        <fullName evidence="3">Nitrilase/cyanide hydratase and apolipoprotein N-acyltransferase</fullName>
    </submittedName>
</protein>
<proteinExistence type="inferred from homology"/>
<dbReference type="InterPro" id="IPR003010">
    <property type="entry name" value="C-N_Hydrolase"/>
</dbReference>
<dbReference type="GO" id="GO:0016746">
    <property type="term" value="F:acyltransferase activity"/>
    <property type="evidence" value="ECO:0007669"/>
    <property type="project" value="UniProtKB-KW"/>
</dbReference>
<evidence type="ECO:0000256" key="1">
    <source>
        <dbReference type="ARBA" id="ARBA00008129"/>
    </source>
</evidence>
<evidence type="ECO:0000259" key="2">
    <source>
        <dbReference type="PROSITE" id="PS50263"/>
    </source>
</evidence>
<organism evidence="3 4">
    <name type="scientific">Pseudomonas mandelii JR-1</name>
    <dbReference type="NCBI Taxonomy" id="1147786"/>
    <lineage>
        <taxon>Bacteria</taxon>
        <taxon>Pseudomonadati</taxon>
        <taxon>Pseudomonadota</taxon>
        <taxon>Gammaproteobacteria</taxon>
        <taxon>Pseudomonadales</taxon>
        <taxon>Pseudomonadaceae</taxon>
        <taxon>Pseudomonas</taxon>
    </lineage>
</organism>